<dbReference type="EMBL" id="MVDE01000018">
    <property type="protein sequence ID" value="PKQ65973.1"/>
    <property type="molecule type" value="Genomic_DNA"/>
</dbReference>
<dbReference type="InterPro" id="IPR013517">
    <property type="entry name" value="FG-GAP"/>
</dbReference>
<reference evidence="2 3" key="1">
    <citation type="journal article" date="2017" name="Front. Microbiol.">
        <title>Labilibaculum manganireducens gen. nov., sp. nov. and Labilibaculum filiforme sp. nov., Novel Bacteroidetes Isolated from Subsurface Sediments of the Baltic Sea.</title>
        <authorList>
            <person name="Vandieken V."/>
            <person name="Marshall I.P."/>
            <person name="Niemann H."/>
            <person name="Engelen B."/>
            <person name="Cypionka H."/>
        </authorList>
    </citation>
    <scope>NUCLEOTIDE SEQUENCE [LARGE SCALE GENOMIC DNA]</scope>
    <source>
        <strain evidence="2 3">59.10-2M</strain>
    </source>
</reference>
<evidence type="ECO:0000256" key="1">
    <source>
        <dbReference type="ARBA" id="ARBA00022729"/>
    </source>
</evidence>
<dbReference type="Pfam" id="PF13585">
    <property type="entry name" value="CHU_C"/>
    <property type="match status" value="1"/>
</dbReference>
<dbReference type="NCBIfam" id="TIGR04131">
    <property type="entry name" value="Bac_Flav_CTERM"/>
    <property type="match status" value="1"/>
</dbReference>
<dbReference type="Proteomes" id="UP000233618">
    <property type="component" value="Unassembled WGS sequence"/>
</dbReference>
<dbReference type="InterPro" id="IPR026341">
    <property type="entry name" value="T9SS_type_B"/>
</dbReference>
<protein>
    <recommendedName>
        <fullName evidence="4">Ig-like domain-containing protein</fullName>
    </recommendedName>
</protein>
<comment type="caution">
    <text evidence="2">The sequence shown here is derived from an EMBL/GenBank/DDBJ whole genome shotgun (WGS) entry which is preliminary data.</text>
</comment>
<dbReference type="Pfam" id="PF13517">
    <property type="entry name" value="FG-GAP_3"/>
    <property type="match status" value="2"/>
</dbReference>
<evidence type="ECO:0000313" key="3">
    <source>
        <dbReference type="Proteomes" id="UP000233618"/>
    </source>
</evidence>
<dbReference type="InterPro" id="IPR028994">
    <property type="entry name" value="Integrin_alpha_N"/>
</dbReference>
<dbReference type="PANTHER" id="PTHR44103">
    <property type="entry name" value="PROPROTEIN CONVERTASE P"/>
    <property type="match status" value="1"/>
</dbReference>
<proteinExistence type="predicted"/>
<dbReference type="Gene3D" id="2.60.40.10">
    <property type="entry name" value="Immunoglobulins"/>
    <property type="match status" value="2"/>
</dbReference>
<dbReference type="AlphaFoldDB" id="A0A2N3I6V4"/>
<evidence type="ECO:0008006" key="4">
    <source>
        <dbReference type="Google" id="ProtNLM"/>
    </source>
</evidence>
<keyword evidence="1" id="KW-0732">Signal</keyword>
<dbReference type="Gene3D" id="2.60.40.4070">
    <property type="match status" value="1"/>
</dbReference>
<accession>A0A2N3I6V4</accession>
<evidence type="ECO:0000313" key="2">
    <source>
        <dbReference type="EMBL" id="PKQ65973.1"/>
    </source>
</evidence>
<gene>
    <name evidence="2" type="ORF">BZG01_12475</name>
</gene>
<dbReference type="Gene3D" id="2.130.10.130">
    <property type="entry name" value="Integrin alpha, N-terminal"/>
    <property type="match status" value="1"/>
</dbReference>
<dbReference type="PANTHER" id="PTHR44103:SF1">
    <property type="entry name" value="PROPROTEIN CONVERTASE P"/>
    <property type="match status" value="1"/>
</dbReference>
<dbReference type="InterPro" id="IPR013783">
    <property type="entry name" value="Ig-like_fold"/>
</dbReference>
<sequence length="1043" mass="117032">MCLAQFQEKVFTNIPNLNNSKCVWGDINHDGRQDLVLMGEQPDKYVTSIYINDSDHFSQMIVPELIPLSNGSLSLLDFNNDNYLDLFYTGIDKDGIKHTLLFKNINGNSYVKMTTSFENVNLSSHTWFDFNNDGFLDLVLSGLNDTNQIITKTYINNKNEGFYLREYDLATVYSGSTTSIDYNKDGWTDLLITGKSEGSRRICYLYRNEKGIAFHKVIELDGVTEGDSKWGDINNDGFPDLVIAGYDGENYQSRVYTNNKGTLQFSQNLSVPLGGCDLEWLDYDGDEDLDLISIGGINNTSPKTVLYTNDNGLLSNSNIVFPNVFAGCLAVTDFNGDGKADIFISGTQIPEGPKSLFYSNNYSFSYNKPTPPTLLNSATSYPNVSLSWNKGSDNISTPSSLHYRLKLGTTTDRSEFYPFYTNLTTGENLLTSQNELSDTTIELANLSEGKYYWALQSVDIAGNISELSDLHTFFINAPISLGEDLNVCPGEQIHLSIPDGNYTANWYSKSKGEIASNTNNISLSITTDDTVWVKLNKNYGGIVCDTINIFYHENPVIELNNETYSCYGESINLNPTTNGTIRTWKTFENKILSNNLIYNILTTEKDSLIFEVQSEYGCIAKDTSFIFVQKLPVIDLKDNYFACKNQQITIQTSDYYKTKWLNQNKNLLLENTNKFTYKVDNDYEFYLKVENKEGCSSEQKFALHPYSLPSAYAGKDTLICEGSEITLGPDAMAERGTSPYKYSWTSSNNTFVSEEMHPKFKALQSTELALKVTDSNGCEDRDTTVYTINPISNIDAGSDKSICVGESLELGGNPTAQNSLREYKYLWIPSTGLNNPNIANPTATPSTSTEYQLVVSTHNCEILTDKIKVNVHQKPIIAIKPDTIVGAKQEFKLWAKGANTYEWTPEFPLDDPSSNSPIASIPENTIFSVIGYSEFGCQSDQKNISVHVNNEIFIPTLFSPNNDGNNDRFLVYGTGLSKLTIRIYNNWGKVVYRSNDNSEIQKTGWDGKDKGKNAPEGNYIWELEGNYSDGRYWKKTGTIYLMR</sequence>
<keyword evidence="3" id="KW-1185">Reference proteome</keyword>
<organism evidence="2 3">
    <name type="scientific">Labilibaculum manganireducens</name>
    <dbReference type="NCBI Taxonomy" id="1940525"/>
    <lineage>
        <taxon>Bacteria</taxon>
        <taxon>Pseudomonadati</taxon>
        <taxon>Bacteroidota</taxon>
        <taxon>Bacteroidia</taxon>
        <taxon>Marinilabiliales</taxon>
        <taxon>Marinifilaceae</taxon>
        <taxon>Labilibaculum</taxon>
    </lineage>
</organism>
<name>A0A2N3I6V4_9BACT</name>
<dbReference type="SUPFAM" id="SSF69318">
    <property type="entry name" value="Integrin alpha N-terminal domain"/>
    <property type="match status" value="2"/>
</dbReference>